<dbReference type="AlphaFoldDB" id="A0A8S1QQB7"/>
<dbReference type="EMBL" id="CAJJDM010000207">
    <property type="protein sequence ID" value="CAD8117422.1"/>
    <property type="molecule type" value="Genomic_DNA"/>
</dbReference>
<sequence>MFQVKIIENEKDLQCAMKHELPVLMVNLNPNLQSNQRLLCEKCLYYFESDAKMIGFKKIIQMIEENKKKSFDNCESLIKLNINKVQSIESQIQQLKSKLNQSLNQILQEIKEWDANLQSLIEKSSNISFFQELNNIILNQQSHLKDRLNLSDQIKILNDNWNKKIITKLESLTSFNEFQLCKEILNGLSQQSIQEYAKIYFNYQNIYMICNLTF</sequence>
<feature type="coiled-coil region" evidence="1">
    <location>
        <begin position="78"/>
        <end position="123"/>
    </location>
</feature>
<gene>
    <name evidence="2" type="ORF">PPRIM_AZ9-3.1.T1980013</name>
</gene>
<evidence type="ECO:0000313" key="2">
    <source>
        <dbReference type="EMBL" id="CAD8117422.1"/>
    </source>
</evidence>
<reference evidence="2" key="1">
    <citation type="submission" date="2021-01" db="EMBL/GenBank/DDBJ databases">
        <authorList>
            <consortium name="Genoscope - CEA"/>
            <person name="William W."/>
        </authorList>
    </citation>
    <scope>NUCLEOTIDE SEQUENCE</scope>
</reference>
<comment type="caution">
    <text evidence="2">The sequence shown here is derived from an EMBL/GenBank/DDBJ whole genome shotgun (WGS) entry which is preliminary data.</text>
</comment>
<dbReference type="Proteomes" id="UP000688137">
    <property type="component" value="Unassembled WGS sequence"/>
</dbReference>
<name>A0A8S1QQB7_PARPR</name>
<keyword evidence="3" id="KW-1185">Reference proteome</keyword>
<evidence type="ECO:0000256" key="1">
    <source>
        <dbReference type="SAM" id="Coils"/>
    </source>
</evidence>
<accession>A0A8S1QQB7</accession>
<evidence type="ECO:0000313" key="3">
    <source>
        <dbReference type="Proteomes" id="UP000688137"/>
    </source>
</evidence>
<keyword evidence="1" id="KW-0175">Coiled coil</keyword>
<organism evidence="2 3">
    <name type="scientific">Paramecium primaurelia</name>
    <dbReference type="NCBI Taxonomy" id="5886"/>
    <lineage>
        <taxon>Eukaryota</taxon>
        <taxon>Sar</taxon>
        <taxon>Alveolata</taxon>
        <taxon>Ciliophora</taxon>
        <taxon>Intramacronucleata</taxon>
        <taxon>Oligohymenophorea</taxon>
        <taxon>Peniculida</taxon>
        <taxon>Parameciidae</taxon>
        <taxon>Paramecium</taxon>
    </lineage>
</organism>
<dbReference type="OMA" id="CLYYFES"/>
<proteinExistence type="predicted"/>
<protein>
    <submittedName>
        <fullName evidence="2">Uncharacterized protein</fullName>
    </submittedName>
</protein>